<evidence type="ECO:0000313" key="2">
    <source>
        <dbReference type="Proteomes" id="UP000324800"/>
    </source>
</evidence>
<organism evidence="1 2">
    <name type="scientific">Streblomastix strix</name>
    <dbReference type="NCBI Taxonomy" id="222440"/>
    <lineage>
        <taxon>Eukaryota</taxon>
        <taxon>Metamonada</taxon>
        <taxon>Preaxostyla</taxon>
        <taxon>Oxymonadida</taxon>
        <taxon>Streblomastigidae</taxon>
        <taxon>Streblomastix</taxon>
    </lineage>
</organism>
<dbReference type="Proteomes" id="UP000324800">
    <property type="component" value="Unassembled WGS sequence"/>
</dbReference>
<dbReference type="AlphaFoldDB" id="A0A5J4X0U6"/>
<gene>
    <name evidence="1" type="ORF">EZS28_003549</name>
</gene>
<reference evidence="1 2" key="1">
    <citation type="submission" date="2019-03" db="EMBL/GenBank/DDBJ databases">
        <title>Single cell metagenomics reveals metabolic interactions within the superorganism composed of flagellate Streblomastix strix and complex community of Bacteroidetes bacteria on its surface.</title>
        <authorList>
            <person name="Treitli S.C."/>
            <person name="Kolisko M."/>
            <person name="Husnik F."/>
            <person name="Keeling P."/>
            <person name="Hampl V."/>
        </authorList>
    </citation>
    <scope>NUCLEOTIDE SEQUENCE [LARGE SCALE GENOMIC DNA]</scope>
    <source>
        <strain evidence="1">ST1C</strain>
    </source>
</reference>
<comment type="caution">
    <text evidence="1">The sequence shown here is derived from an EMBL/GenBank/DDBJ whole genome shotgun (WGS) entry which is preliminary data.</text>
</comment>
<proteinExistence type="predicted"/>
<dbReference type="EMBL" id="SNRW01000475">
    <property type="protein sequence ID" value="KAA6400927.1"/>
    <property type="molecule type" value="Genomic_DNA"/>
</dbReference>
<evidence type="ECO:0000313" key="1">
    <source>
        <dbReference type="EMBL" id="KAA6400927.1"/>
    </source>
</evidence>
<sequence>MQFKQSNLTLLINKDPKSYYTGQQQKASTSVEVRIQRENALTFKTEAPLALNFVTVAWRIDGPLQGDYIPNQRMMVVNVQLQQ</sequence>
<name>A0A5J4X0U6_9EUKA</name>
<protein>
    <submittedName>
        <fullName evidence="1">Uncharacterized protein</fullName>
    </submittedName>
</protein>
<accession>A0A5J4X0U6</accession>